<dbReference type="RefSeq" id="XP_030982470.1">
    <property type="nucleotide sequence ID" value="XM_031126156.1"/>
</dbReference>
<reference evidence="3" key="2">
    <citation type="submission" date="2019-10" db="EMBL/GenBank/DDBJ databases">
        <authorList>
            <consortium name="NCBI Genome Project"/>
        </authorList>
    </citation>
    <scope>NUCLEOTIDE SEQUENCE</scope>
    <source>
        <strain evidence="3">NI907</strain>
    </source>
</reference>
<dbReference type="SUPFAM" id="SSF49870">
    <property type="entry name" value="Osmotin, thaumatin-like protein"/>
    <property type="match status" value="1"/>
</dbReference>
<organism evidence="2 3">
    <name type="scientific">Pyricularia grisea</name>
    <name type="common">Crabgrass-specific blast fungus</name>
    <name type="synonym">Magnaporthe grisea</name>
    <dbReference type="NCBI Taxonomy" id="148305"/>
    <lineage>
        <taxon>Eukaryota</taxon>
        <taxon>Fungi</taxon>
        <taxon>Dikarya</taxon>
        <taxon>Ascomycota</taxon>
        <taxon>Pezizomycotina</taxon>
        <taxon>Sordariomycetes</taxon>
        <taxon>Sordariomycetidae</taxon>
        <taxon>Magnaporthales</taxon>
        <taxon>Pyriculariaceae</taxon>
        <taxon>Pyricularia</taxon>
    </lineage>
</organism>
<feature type="signal peptide" evidence="1">
    <location>
        <begin position="1"/>
        <end position="18"/>
    </location>
</feature>
<evidence type="ECO:0000256" key="1">
    <source>
        <dbReference type="SAM" id="SignalP"/>
    </source>
</evidence>
<reference evidence="2 3" key="1">
    <citation type="journal article" date="2019" name="Mol. Biol. Evol.">
        <title>Blast fungal genomes show frequent chromosomal changes, gene gains and losses, and effector gene turnover.</title>
        <authorList>
            <person name="Gomez Luciano L.B."/>
            <person name="Jason Tsai I."/>
            <person name="Chuma I."/>
            <person name="Tosa Y."/>
            <person name="Chen Y.H."/>
            <person name="Li J.Y."/>
            <person name="Li M.Y."/>
            <person name="Jade Lu M.Y."/>
            <person name="Nakayashiki H."/>
            <person name="Li W.H."/>
        </authorList>
    </citation>
    <scope>NUCLEOTIDE SEQUENCE [LARGE SCALE GENOMIC DNA]</scope>
    <source>
        <strain evidence="2 3">NI907</strain>
    </source>
</reference>
<reference evidence="3" key="3">
    <citation type="submission" date="2025-08" db="UniProtKB">
        <authorList>
            <consortium name="RefSeq"/>
        </authorList>
    </citation>
    <scope>IDENTIFICATION</scope>
    <source>
        <strain evidence="3">NI907</strain>
    </source>
</reference>
<dbReference type="GeneID" id="41961065"/>
<accession>A0A6P8B5Q2</accession>
<proteinExistence type="predicted"/>
<protein>
    <submittedName>
        <fullName evidence="3">Uncharacterized protein</fullName>
    </submittedName>
</protein>
<name>A0A6P8B5Q2_PYRGI</name>
<evidence type="ECO:0000313" key="3">
    <source>
        <dbReference type="RefSeq" id="XP_030982470.1"/>
    </source>
</evidence>
<evidence type="ECO:0000313" key="2">
    <source>
        <dbReference type="Proteomes" id="UP000515153"/>
    </source>
</evidence>
<keyword evidence="1" id="KW-0732">Signal</keyword>
<dbReference type="AlphaFoldDB" id="A0A6P8B5Q2"/>
<gene>
    <name evidence="3" type="ORF">PgNI_06129</name>
</gene>
<keyword evidence="2" id="KW-1185">Reference proteome</keyword>
<dbReference type="OrthoDB" id="430315at2759"/>
<dbReference type="KEGG" id="pgri:PgNI_06129"/>
<feature type="chain" id="PRO_5028326386" evidence="1">
    <location>
        <begin position="19"/>
        <end position="270"/>
    </location>
</feature>
<dbReference type="Proteomes" id="UP000515153">
    <property type="component" value="Chromosome I"/>
</dbReference>
<dbReference type="InterPro" id="IPR037176">
    <property type="entry name" value="Osmotin/thaumatin-like_sf"/>
</dbReference>
<sequence>MFANYLLFITCLLGAAQALPQASSDSVGRLIGQEDIINHSQHGVAIDGALDRASKFYAYTSTATDAPAPTPGPGMEKLAAALTIRITNAWHSPISTRHARNANAPPAVGGDVGPGTLGVFSIGQFAVPTQWAGMVAVVEASGSNAIVGDESLIEASFVEQFGNGALVDVDVSYVDGFSLPITCSCGGNVVTGCNRQLRELNSCPDDNGHGSCRNPNRNGGTGPSQFFAPCRGAAYTFPSDHGANSNGECTSGVIDCCVGEMCPGNPSQPS</sequence>